<organism evidence="3 4">
    <name type="scientific">Digitaria exilis</name>
    <dbReference type="NCBI Taxonomy" id="1010633"/>
    <lineage>
        <taxon>Eukaryota</taxon>
        <taxon>Viridiplantae</taxon>
        <taxon>Streptophyta</taxon>
        <taxon>Embryophyta</taxon>
        <taxon>Tracheophyta</taxon>
        <taxon>Spermatophyta</taxon>
        <taxon>Magnoliopsida</taxon>
        <taxon>Liliopsida</taxon>
        <taxon>Poales</taxon>
        <taxon>Poaceae</taxon>
        <taxon>PACMAD clade</taxon>
        <taxon>Panicoideae</taxon>
        <taxon>Panicodae</taxon>
        <taxon>Paniceae</taxon>
        <taxon>Anthephorinae</taxon>
        <taxon>Digitaria</taxon>
    </lineage>
</organism>
<dbReference type="PANTHER" id="PTHR34145:SF65">
    <property type="entry name" value="FBD DOMAIN-CONTAINING PROTEIN"/>
    <property type="match status" value="1"/>
</dbReference>
<accession>A0A835FS73</accession>
<dbReference type="Pfam" id="PF00646">
    <property type="entry name" value="F-box"/>
    <property type="match status" value="1"/>
</dbReference>
<name>A0A835FS73_9POAL</name>
<dbReference type="Proteomes" id="UP000636709">
    <property type="component" value="Unassembled WGS sequence"/>
</dbReference>
<dbReference type="CDD" id="cd22160">
    <property type="entry name" value="F-box_AtFBL13-like"/>
    <property type="match status" value="1"/>
</dbReference>
<comment type="caution">
    <text evidence="3">The sequence shown here is derived from an EMBL/GenBank/DDBJ whole genome shotgun (WGS) entry which is preliminary data.</text>
</comment>
<feature type="compositionally biased region" description="Acidic residues" evidence="1">
    <location>
        <begin position="292"/>
        <end position="301"/>
    </location>
</feature>
<proteinExistence type="predicted"/>
<dbReference type="SUPFAM" id="SSF52047">
    <property type="entry name" value="RNI-like"/>
    <property type="match status" value="1"/>
</dbReference>
<evidence type="ECO:0000256" key="1">
    <source>
        <dbReference type="SAM" id="MobiDB-lite"/>
    </source>
</evidence>
<feature type="region of interest" description="Disordered" evidence="1">
    <location>
        <begin position="292"/>
        <end position="335"/>
    </location>
</feature>
<gene>
    <name evidence="3" type="ORF">HU200_006003</name>
</gene>
<dbReference type="InterPro" id="IPR053772">
    <property type="entry name" value="At1g61320/At1g61330-like"/>
</dbReference>
<dbReference type="InterPro" id="IPR001810">
    <property type="entry name" value="F-box_dom"/>
</dbReference>
<dbReference type="SUPFAM" id="SSF81383">
    <property type="entry name" value="F-box domain"/>
    <property type="match status" value="1"/>
</dbReference>
<sequence length="496" mass="56081">MAHLLGASSLKKRRAGEEGEEIEAAAAMAAEEEDRISELPEDLRLRILTLLPLRSAIRTGALSTRWRALWERRWPAPSSMDLHIRPGDDPEELLRSLERRGERRIDRFSLTIHPNKRPLQHHRVRDPQRFLDYAAACAVEDLHIDAAGHFVSMLSTSVDINELLWACPRLQTLDLRYCDVLGFQGVINLESSGAHLRSLTVAECNRITRLDASRATGLRSFCLSSAQLPTYNIPATASLDDLYLSLRGQNCEPIKHWIQALPNLANLTVLTICSVALRLPSSSHDIFVDNSLEEAEEDEPNEVLFKVDNPDEELSEDDAPDEEGDEPDEELSDGYEAEEELLLEEISEEYMLKERLYYEDVYEENLSEENVPEDEQFEEDVQSEEDVPEDNQSGEDFPLYGLNNLVFAKLMNFKGHYFEMRLVSFLLRRATSLQKLLLVPPPVGVGNYMEAFGEKPLDASGFLDTVLNFEKASPDAEIILSDSDPAAIQPMHSVVF</sequence>
<feature type="domain" description="F-box" evidence="2">
    <location>
        <begin position="36"/>
        <end position="72"/>
    </location>
</feature>
<evidence type="ECO:0000259" key="2">
    <source>
        <dbReference type="Pfam" id="PF00646"/>
    </source>
</evidence>
<dbReference type="InterPro" id="IPR032675">
    <property type="entry name" value="LRR_dom_sf"/>
</dbReference>
<dbReference type="Gene3D" id="3.80.10.10">
    <property type="entry name" value="Ribonuclease Inhibitor"/>
    <property type="match status" value="1"/>
</dbReference>
<dbReference type="InterPro" id="IPR053781">
    <property type="entry name" value="F-box_AtFBL13-like"/>
</dbReference>
<evidence type="ECO:0000313" key="4">
    <source>
        <dbReference type="Proteomes" id="UP000636709"/>
    </source>
</evidence>
<evidence type="ECO:0000313" key="3">
    <source>
        <dbReference type="EMBL" id="KAF8772208.1"/>
    </source>
</evidence>
<keyword evidence="4" id="KW-1185">Reference proteome</keyword>
<feature type="compositionally biased region" description="Acidic residues" evidence="1">
    <location>
        <begin position="310"/>
        <end position="335"/>
    </location>
</feature>
<dbReference type="AlphaFoldDB" id="A0A835FS73"/>
<dbReference type="OrthoDB" id="677290at2759"/>
<dbReference type="Gene3D" id="1.20.1280.50">
    <property type="match status" value="1"/>
</dbReference>
<dbReference type="EMBL" id="JACEFO010000425">
    <property type="protein sequence ID" value="KAF8772208.1"/>
    <property type="molecule type" value="Genomic_DNA"/>
</dbReference>
<protein>
    <recommendedName>
        <fullName evidence="2">F-box domain-containing protein</fullName>
    </recommendedName>
</protein>
<feature type="region of interest" description="Disordered" evidence="1">
    <location>
        <begin position="365"/>
        <end position="392"/>
    </location>
</feature>
<dbReference type="PANTHER" id="PTHR34145">
    <property type="entry name" value="OS02G0105600 PROTEIN"/>
    <property type="match status" value="1"/>
</dbReference>
<dbReference type="InterPro" id="IPR036047">
    <property type="entry name" value="F-box-like_dom_sf"/>
</dbReference>
<reference evidence="3" key="1">
    <citation type="submission" date="2020-07" db="EMBL/GenBank/DDBJ databases">
        <title>Genome sequence and genetic diversity analysis of an under-domesticated orphan crop, white fonio (Digitaria exilis).</title>
        <authorList>
            <person name="Bennetzen J.L."/>
            <person name="Chen S."/>
            <person name="Ma X."/>
            <person name="Wang X."/>
            <person name="Yssel A.E.J."/>
            <person name="Chaluvadi S.R."/>
            <person name="Johnson M."/>
            <person name="Gangashetty P."/>
            <person name="Hamidou F."/>
            <person name="Sanogo M.D."/>
            <person name="Zwaenepoel A."/>
            <person name="Wallace J."/>
            <person name="Van De Peer Y."/>
            <person name="Van Deynze A."/>
        </authorList>
    </citation>
    <scope>NUCLEOTIDE SEQUENCE</scope>
    <source>
        <tissue evidence="3">Leaves</tissue>
    </source>
</reference>